<dbReference type="STRING" id="29349.CLOTH_11160"/>
<accession>A0A1V4I7G9</accession>
<dbReference type="RefSeq" id="WP_079411967.1">
    <property type="nucleotide sequence ID" value="NZ_MZGW01000003.1"/>
</dbReference>
<dbReference type="Proteomes" id="UP000190140">
    <property type="component" value="Unassembled WGS sequence"/>
</dbReference>
<protein>
    <submittedName>
        <fullName evidence="1">Flagellin N-methylase</fullName>
    </submittedName>
</protein>
<name>A0A1V4I7G9_9FIRM</name>
<proteinExistence type="predicted"/>
<dbReference type="InterPro" id="IPR005358">
    <property type="entry name" value="Puta_zinc/iron-chelating_dom"/>
</dbReference>
<dbReference type="Pfam" id="PF03692">
    <property type="entry name" value="CxxCxxCC"/>
    <property type="match status" value="1"/>
</dbReference>
<evidence type="ECO:0000313" key="1">
    <source>
        <dbReference type="EMBL" id="OPJ55938.1"/>
    </source>
</evidence>
<dbReference type="EMBL" id="MZGW01000003">
    <property type="protein sequence ID" value="OPJ55938.1"/>
    <property type="molecule type" value="Genomic_DNA"/>
</dbReference>
<dbReference type="GO" id="GO:0032259">
    <property type="term" value="P:methylation"/>
    <property type="evidence" value="ECO:0007669"/>
    <property type="project" value="UniProtKB-KW"/>
</dbReference>
<dbReference type="GO" id="GO:0008168">
    <property type="term" value="F:methyltransferase activity"/>
    <property type="evidence" value="ECO:0007669"/>
    <property type="project" value="UniProtKB-KW"/>
</dbReference>
<keyword evidence="1" id="KW-0489">Methyltransferase</keyword>
<sequence>MPSIKREDIKDAVNYINNQDMLNKLNKIYSTIPSGDCSGCGNCCMESVGVSYIEFLNIYNYINKNKDIKIKVMNKILDYYFLEYIKKQPCPFKDENNRCLIYDVRPLNCRIYGHWKKEDYEKNYDKVKNDNINLSNVLSENYGIKINEKISNYKINYCYEFKPRNGYMTKEERLSFSDEVMILDSILYSKGLIKFDFKDRGIVDYFIESIFYENLAMNIKIKITKDENIRETALKRIKKLLLEGGGKTCN</sequence>
<reference evidence="1 2" key="1">
    <citation type="submission" date="2017-03" db="EMBL/GenBank/DDBJ databases">
        <title>Genome sequence of Clostridium thermoalcaliphilum DSM 7309.</title>
        <authorList>
            <person name="Poehlein A."/>
            <person name="Daniel R."/>
        </authorList>
    </citation>
    <scope>NUCLEOTIDE SEQUENCE [LARGE SCALE GENOMIC DNA]</scope>
    <source>
        <strain evidence="1 2">DSM 7309</strain>
    </source>
</reference>
<gene>
    <name evidence="1" type="ORF">CLOTH_11160</name>
</gene>
<dbReference type="OrthoDB" id="9810361at2"/>
<comment type="caution">
    <text evidence="1">The sequence shown here is derived from an EMBL/GenBank/DDBJ whole genome shotgun (WGS) entry which is preliminary data.</text>
</comment>
<keyword evidence="1" id="KW-0969">Cilium</keyword>
<keyword evidence="1" id="KW-0808">Transferase</keyword>
<keyword evidence="2" id="KW-1185">Reference proteome</keyword>
<organism evidence="1 2">
    <name type="scientific">Alkalithermobacter paradoxus</name>
    <dbReference type="NCBI Taxonomy" id="29349"/>
    <lineage>
        <taxon>Bacteria</taxon>
        <taxon>Bacillati</taxon>
        <taxon>Bacillota</taxon>
        <taxon>Clostridia</taxon>
        <taxon>Peptostreptococcales</taxon>
        <taxon>Tepidibacteraceae</taxon>
        <taxon>Alkalithermobacter</taxon>
    </lineage>
</organism>
<keyword evidence="1" id="KW-0966">Cell projection</keyword>
<evidence type="ECO:0000313" key="2">
    <source>
        <dbReference type="Proteomes" id="UP000190140"/>
    </source>
</evidence>
<dbReference type="AlphaFoldDB" id="A0A1V4I7G9"/>
<keyword evidence="1" id="KW-0282">Flagellum</keyword>